<evidence type="ECO:0000256" key="1">
    <source>
        <dbReference type="SAM" id="Coils"/>
    </source>
</evidence>
<name>A0A699KEE4_TANCI</name>
<evidence type="ECO:0000256" key="2">
    <source>
        <dbReference type="SAM" id="MobiDB-lite"/>
    </source>
</evidence>
<organism evidence="3">
    <name type="scientific">Tanacetum cinerariifolium</name>
    <name type="common">Dalmatian daisy</name>
    <name type="synonym">Chrysanthemum cinerariifolium</name>
    <dbReference type="NCBI Taxonomy" id="118510"/>
    <lineage>
        <taxon>Eukaryota</taxon>
        <taxon>Viridiplantae</taxon>
        <taxon>Streptophyta</taxon>
        <taxon>Embryophyta</taxon>
        <taxon>Tracheophyta</taxon>
        <taxon>Spermatophyta</taxon>
        <taxon>Magnoliopsida</taxon>
        <taxon>eudicotyledons</taxon>
        <taxon>Gunneridae</taxon>
        <taxon>Pentapetalae</taxon>
        <taxon>asterids</taxon>
        <taxon>campanulids</taxon>
        <taxon>Asterales</taxon>
        <taxon>Asteraceae</taxon>
        <taxon>Asteroideae</taxon>
        <taxon>Anthemideae</taxon>
        <taxon>Anthemidinae</taxon>
        <taxon>Tanacetum</taxon>
    </lineage>
</organism>
<proteinExistence type="predicted"/>
<feature type="coiled-coil region" evidence="1">
    <location>
        <begin position="98"/>
        <end position="125"/>
    </location>
</feature>
<feature type="coiled-coil region" evidence="1">
    <location>
        <begin position="175"/>
        <end position="209"/>
    </location>
</feature>
<sequence length="220" mass="25152">MQPQEGMVNADIALDAGLDSEAGTYDNTSIEQHNGSSGSRHDANAKRTRADKVVSDKVNVAIEHSYDNNTLTKVHHSNTDTFENMFALEIQTHGQHEVENCTNVNRKAQQLNDSLTKQLEIYEVQETDFTIKIITESCLSKKIKLLKNVILNLKSQACQKERSFYKDHEKYDEYVQLLLKRKNKLEKTNQEFLKQINDLNNTLRKMGQTTQTSYVASKRG</sequence>
<gene>
    <name evidence="3" type="ORF">Tci_655851</name>
</gene>
<dbReference type="EMBL" id="BKCJ010497857">
    <property type="protein sequence ID" value="GFA83879.1"/>
    <property type="molecule type" value="Genomic_DNA"/>
</dbReference>
<evidence type="ECO:0000313" key="3">
    <source>
        <dbReference type="EMBL" id="GFA83879.1"/>
    </source>
</evidence>
<feature type="region of interest" description="Disordered" evidence="2">
    <location>
        <begin position="23"/>
        <end position="50"/>
    </location>
</feature>
<reference evidence="3" key="1">
    <citation type="journal article" date="2019" name="Sci. Rep.">
        <title>Draft genome of Tanacetum cinerariifolium, the natural source of mosquito coil.</title>
        <authorList>
            <person name="Yamashiro T."/>
            <person name="Shiraishi A."/>
            <person name="Satake H."/>
            <person name="Nakayama K."/>
        </authorList>
    </citation>
    <scope>NUCLEOTIDE SEQUENCE</scope>
</reference>
<keyword evidence="1" id="KW-0175">Coiled coil</keyword>
<feature type="compositionally biased region" description="Basic and acidic residues" evidence="2">
    <location>
        <begin position="39"/>
        <end position="50"/>
    </location>
</feature>
<protein>
    <submittedName>
        <fullName evidence="3">Uncharacterized protein</fullName>
    </submittedName>
</protein>
<dbReference type="AlphaFoldDB" id="A0A699KEE4"/>
<feature type="compositionally biased region" description="Polar residues" evidence="2">
    <location>
        <begin position="25"/>
        <end position="38"/>
    </location>
</feature>
<accession>A0A699KEE4</accession>
<comment type="caution">
    <text evidence="3">The sequence shown here is derived from an EMBL/GenBank/DDBJ whole genome shotgun (WGS) entry which is preliminary data.</text>
</comment>